<keyword evidence="10" id="KW-0175">Coiled coil</keyword>
<dbReference type="GO" id="GO:0000220">
    <property type="term" value="C:vacuolar proton-transporting V-type ATPase, V0 domain"/>
    <property type="evidence" value="ECO:0007669"/>
    <property type="project" value="InterPro"/>
</dbReference>
<dbReference type="PIRSF" id="PIRSF001293">
    <property type="entry name" value="ATP6V0A1"/>
    <property type="match status" value="1"/>
</dbReference>
<keyword evidence="7 9" id="KW-0406">Ion transport</keyword>
<evidence type="ECO:0000256" key="5">
    <source>
        <dbReference type="ARBA" id="ARBA00022781"/>
    </source>
</evidence>
<feature type="transmembrane region" description="Helical" evidence="9">
    <location>
        <begin position="653"/>
        <end position="673"/>
    </location>
</feature>
<evidence type="ECO:0000256" key="1">
    <source>
        <dbReference type="ARBA" id="ARBA00004141"/>
    </source>
</evidence>
<dbReference type="AlphaFoldDB" id="A0AAF0IY91"/>
<evidence type="ECO:0000313" key="12">
    <source>
        <dbReference type="Proteomes" id="UP001220961"/>
    </source>
</evidence>
<proteinExistence type="inferred from homology"/>
<dbReference type="GO" id="GO:0000329">
    <property type="term" value="C:fungal-type vacuole membrane"/>
    <property type="evidence" value="ECO:0007669"/>
    <property type="project" value="TreeGrafter"/>
</dbReference>
<evidence type="ECO:0000256" key="9">
    <source>
        <dbReference type="RuleBase" id="RU361189"/>
    </source>
</evidence>
<evidence type="ECO:0000256" key="8">
    <source>
        <dbReference type="ARBA" id="ARBA00023136"/>
    </source>
</evidence>
<comment type="subcellular location">
    <subcellularLocation>
        <location evidence="1">Membrane</location>
        <topology evidence="1">Multi-pass membrane protein</topology>
    </subcellularLocation>
</comment>
<evidence type="ECO:0000256" key="2">
    <source>
        <dbReference type="ARBA" id="ARBA00009904"/>
    </source>
</evidence>
<dbReference type="Proteomes" id="UP001220961">
    <property type="component" value="Chromosome 8"/>
</dbReference>
<sequence>MLVSARMSDESLFRSATMSLIQLYIPSESVHATVTELGELGNIQFKDLNPDVAPFQRTFVNQIRRLDEMDRRVQFLQEQLEREAIPMRPRESAAAFLSHEEDTQGPMFMEELAKRLQEHEERVSQMNHSHDALQKRLLELEESKHVVRETEVFFQHAEAEPEHVRVSMDADAHAPLLEGQGAGVRSMASSAPVDLEFVAGTIERTRMATLERVLWRAMRGNLYMNYAEIPAPFDDPAREEPVFKNVFVIFAHGATVLAKIRKICESMGGTLYPVESDAAQREARLHGVLERIEDHENILYSTNAARRTELVRVAESITAWADVVRREKLVYSTMNQFQFDGNQKTLVAEGWVPRSDLPAVQLALRRATEATGAHVSSVMQTMPTKETPPTFQRTNKLTEGFQAIIDAYGHATYQEANPGLFTVITFPFLFAVMFGDLGHGILMLLAAGAMVLYENKLMRTRLDEITGMFFYGRYIILLMGAFAMFTGILYNDVFSRSMHLFSSGWEWPRGTGTLTAQPTGRVYPVGLDPAWHGSDNNLVFTNSLKMKLSVVLGVAHMTFALLLNVPNHLHFKRASFIWAELVPQMLFLESLFGYLVITIFYKWATNWYATDASGAPLHNSPPGLLNMLIYMFLKPGVVEPDAQLYAGQASVQMFLLLLALACVPWMLCVKPYLLWKEHQQRQGAGYHAVGSARGEQRIHADEDDERALAEELPDEEEEEEFEIGEVVIHQIIHTIEFCLGCISNTASYLRLWALSLAHAQLSQVLWDMTIKNVFGMTGITGVLATVFAFALWFVLTIAILCVMEGLSAFLHALRLHWVEGGSKHYEAAGYPFQPLSLAADL</sequence>
<dbReference type="PANTHER" id="PTHR11629">
    <property type="entry name" value="VACUOLAR PROTON ATPASES"/>
    <property type="match status" value="1"/>
</dbReference>
<feature type="transmembrane region" description="Helical" evidence="9">
    <location>
        <begin position="546"/>
        <end position="565"/>
    </location>
</feature>
<gene>
    <name evidence="11" type="ORF">MCAP1_003434</name>
</gene>
<dbReference type="InterPro" id="IPR026028">
    <property type="entry name" value="V-type_ATPase_116kDa_su_euka"/>
</dbReference>
<reference evidence="11" key="1">
    <citation type="submission" date="2023-03" db="EMBL/GenBank/DDBJ databases">
        <title>Mating type loci evolution in Malassezia.</title>
        <authorList>
            <person name="Coelho M.A."/>
        </authorList>
    </citation>
    <scope>NUCLEOTIDE SEQUENCE</scope>
    <source>
        <strain evidence="11">CBS 10434</strain>
    </source>
</reference>
<evidence type="ECO:0000256" key="6">
    <source>
        <dbReference type="ARBA" id="ARBA00022989"/>
    </source>
</evidence>
<evidence type="ECO:0000256" key="7">
    <source>
        <dbReference type="ARBA" id="ARBA00023065"/>
    </source>
</evidence>
<dbReference type="EMBL" id="CP119915">
    <property type="protein sequence ID" value="WFD21173.1"/>
    <property type="molecule type" value="Genomic_DNA"/>
</dbReference>
<dbReference type="GO" id="GO:0051117">
    <property type="term" value="F:ATPase binding"/>
    <property type="evidence" value="ECO:0007669"/>
    <property type="project" value="TreeGrafter"/>
</dbReference>
<keyword evidence="8 9" id="KW-0472">Membrane</keyword>
<keyword evidence="12" id="KW-1185">Reference proteome</keyword>
<accession>A0AAF0IY91</accession>
<dbReference type="PANTHER" id="PTHR11629:SF63">
    <property type="entry name" value="V-TYPE PROTON ATPASE SUBUNIT A"/>
    <property type="match status" value="1"/>
</dbReference>
<feature type="transmembrane region" description="Helical" evidence="9">
    <location>
        <begin position="586"/>
        <end position="604"/>
    </location>
</feature>
<protein>
    <recommendedName>
        <fullName evidence="9">V-type proton ATPase subunit a</fullName>
    </recommendedName>
</protein>
<dbReference type="GO" id="GO:0007035">
    <property type="term" value="P:vacuolar acidification"/>
    <property type="evidence" value="ECO:0007669"/>
    <property type="project" value="TreeGrafter"/>
</dbReference>
<evidence type="ECO:0000256" key="3">
    <source>
        <dbReference type="ARBA" id="ARBA00022448"/>
    </source>
</evidence>
<feature type="transmembrane region" description="Helical" evidence="9">
    <location>
        <begin position="773"/>
        <end position="800"/>
    </location>
</feature>
<evidence type="ECO:0000256" key="4">
    <source>
        <dbReference type="ARBA" id="ARBA00022692"/>
    </source>
</evidence>
<name>A0AAF0IY91_9BASI</name>
<evidence type="ECO:0000313" key="11">
    <source>
        <dbReference type="EMBL" id="WFD21173.1"/>
    </source>
</evidence>
<dbReference type="GO" id="GO:0046961">
    <property type="term" value="F:proton-transporting ATPase activity, rotational mechanism"/>
    <property type="evidence" value="ECO:0007669"/>
    <property type="project" value="InterPro"/>
</dbReference>
<keyword evidence="4 9" id="KW-0812">Transmembrane</keyword>
<evidence type="ECO:0000256" key="10">
    <source>
        <dbReference type="SAM" id="Coils"/>
    </source>
</evidence>
<keyword evidence="3 9" id="KW-0813">Transport</keyword>
<keyword evidence="6 9" id="KW-1133">Transmembrane helix</keyword>
<keyword evidence="5 9" id="KW-0375">Hydrogen ion transport</keyword>
<feature type="transmembrane region" description="Helical" evidence="9">
    <location>
        <begin position="428"/>
        <end position="453"/>
    </location>
</feature>
<comment type="similarity">
    <text evidence="2 9">Belongs to the V-ATPase 116 kDa subunit family.</text>
</comment>
<dbReference type="InterPro" id="IPR002490">
    <property type="entry name" value="V-ATPase_116kDa_su"/>
</dbReference>
<dbReference type="Pfam" id="PF01496">
    <property type="entry name" value="V_ATPase_I"/>
    <property type="match status" value="1"/>
</dbReference>
<feature type="coiled-coil region" evidence="10">
    <location>
        <begin position="109"/>
        <end position="143"/>
    </location>
</feature>
<organism evidence="11 12">
    <name type="scientific">Malassezia caprae</name>
    <dbReference type="NCBI Taxonomy" id="1381934"/>
    <lineage>
        <taxon>Eukaryota</taxon>
        <taxon>Fungi</taxon>
        <taxon>Dikarya</taxon>
        <taxon>Basidiomycota</taxon>
        <taxon>Ustilaginomycotina</taxon>
        <taxon>Malasseziomycetes</taxon>
        <taxon>Malasseziales</taxon>
        <taxon>Malasseziaceae</taxon>
        <taxon>Malassezia</taxon>
    </lineage>
</organism>
<feature type="transmembrane region" description="Helical" evidence="9">
    <location>
        <begin position="474"/>
        <end position="491"/>
    </location>
</feature>
<comment type="function">
    <text evidence="9">Essential component of the vacuolar proton pump (V-ATPase), a multimeric enzyme that catalyzes the translocation of protons across the membranes. Required for assembly and activity of the V-ATPase.</text>
</comment>